<sequence length="105" mass="11051">MSTAQHTTSSAHSTAPASSAQPPRSSPRWVPQSLKAFDLTPLTSCASVPLPPVTPFHDPTTRTWEERDSYTQNATATPYHPKGWTGRLPGPGVAAQGAASTRGGK</sequence>
<dbReference type="OrthoDB" id="654211at2759"/>
<dbReference type="Proteomes" id="UP000250043">
    <property type="component" value="Unassembled WGS sequence"/>
</dbReference>
<dbReference type="EMBL" id="KV722358">
    <property type="protein sequence ID" value="OCH93174.1"/>
    <property type="molecule type" value="Genomic_DNA"/>
</dbReference>
<gene>
    <name evidence="2" type="ORF">OBBRIDRAFT_832828</name>
</gene>
<feature type="compositionally biased region" description="Basic and acidic residues" evidence="1">
    <location>
        <begin position="59"/>
        <end position="69"/>
    </location>
</feature>
<proteinExistence type="predicted"/>
<evidence type="ECO:0000313" key="2">
    <source>
        <dbReference type="EMBL" id="OCH93174.1"/>
    </source>
</evidence>
<feature type="region of interest" description="Disordered" evidence="1">
    <location>
        <begin position="1"/>
        <end position="105"/>
    </location>
</feature>
<organism evidence="2 3">
    <name type="scientific">Obba rivulosa</name>
    <dbReference type="NCBI Taxonomy" id="1052685"/>
    <lineage>
        <taxon>Eukaryota</taxon>
        <taxon>Fungi</taxon>
        <taxon>Dikarya</taxon>
        <taxon>Basidiomycota</taxon>
        <taxon>Agaricomycotina</taxon>
        <taxon>Agaricomycetes</taxon>
        <taxon>Polyporales</taxon>
        <taxon>Gelatoporiaceae</taxon>
        <taxon>Obba</taxon>
    </lineage>
</organism>
<feature type="compositionally biased region" description="Low complexity" evidence="1">
    <location>
        <begin position="1"/>
        <end position="28"/>
    </location>
</feature>
<reference evidence="2 3" key="1">
    <citation type="submission" date="2016-07" db="EMBL/GenBank/DDBJ databases">
        <title>Draft genome of the white-rot fungus Obba rivulosa 3A-2.</title>
        <authorList>
            <consortium name="DOE Joint Genome Institute"/>
            <person name="Miettinen O."/>
            <person name="Riley R."/>
            <person name="Acob R."/>
            <person name="Barry K."/>
            <person name="Cullen D."/>
            <person name="De Vries R."/>
            <person name="Hainaut M."/>
            <person name="Hatakka A."/>
            <person name="Henrissat B."/>
            <person name="Hilden K."/>
            <person name="Kuo R."/>
            <person name="Labutti K."/>
            <person name="Lipzen A."/>
            <person name="Makela M.R."/>
            <person name="Sandor L."/>
            <person name="Spatafora J.W."/>
            <person name="Grigoriev I.V."/>
            <person name="Hibbett D.S."/>
        </authorList>
    </citation>
    <scope>NUCLEOTIDE SEQUENCE [LARGE SCALE GENOMIC DNA]</scope>
    <source>
        <strain evidence="2 3">3A-2</strain>
    </source>
</reference>
<evidence type="ECO:0000313" key="3">
    <source>
        <dbReference type="Proteomes" id="UP000250043"/>
    </source>
</evidence>
<keyword evidence="3" id="KW-1185">Reference proteome</keyword>
<evidence type="ECO:0000256" key="1">
    <source>
        <dbReference type="SAM" id="MobiDB-lite"/>
    </source>
</evidence>
<accession>A0A8E2DNJ7</accession>
<dbReference type="AlphaFoldDB" id="A0A8E2DNJ7"/>
<name>A0A8E2DNJ7_9APHY</name>
<protein>
    <submittedName>
        <fullName evidence="2">Uncharacterized protein</fullName>
    </submittedName>
</protein>